<dbReference type="GO" id="GO:0052861">
    <property type="term" value="F:endo-1,3(4)-beta-glucanase activity"/>
    <property type="evidence" value="ECO:0007669"/>
    <property type="project" value="InterPro"/>
</dbReference>
<evidence type="ECO:0000256" key="8">
    <source>
        <dbReference type="ARBA" id="ARBA00023326"/>
    </source>
</evidence>
<organism evidence="13 14">
    <name type="scientific">Sungouiella intermedia</name>
    <dbReference type="NCBI Taxonomy" id="45354"/>
    <lineage>
        <taxon>Eukaryota</taxon>
        <taxon>Fungi</taxon>
        <taxon>Dikarya</taxon>
        <taxon>Ascomycota</taxon>
        <taxon>Saccharomycotina</taxon>
        <taxon>Pichiomycetes</taxon>
        <taxon>Metschnikowiaceae</taxon>
        <taxon>Sungouiella</taxon>
    </lineage>
</organism>
<protein>
    <recommendedName>
        <fullName evidence="3">glucan endo-1,3-beta-D-glucosidase</fullName>
        <ecNumber evidence="3">3.2.1.39</ecNumber>
    </recommendedName>
</protein>
<evidence type="ECO:0000256" key="6">
    <source>
        <dbReference type="ARBA" id="ARBA00023295"/>
    </source>
</evidence>
<dbReference type="InterPro" id="IPR040451">
    <property type="entry name" value="GH81_N"/>
</dbReference>
<dbReference type="AlphaFoldDB" id="A0A1L0DDC2"/>
<dbReference type="EMBL" id="LT635766">
    <property type="protein sequence ID" value="SGZ54564.1"/>
    <property type="molecule type" value="Genomic_DNA"/>
</dbReference>
<evidence type="ECO:0000256" key="2">
    <source>
        <dbReference type="ARBA" id="ARBA00010730"/>
    </source>
</evidence>
<keyword evidence="10" id="KW-0732">Signal</keyword>
<dbReference type="PROSITE" id="PS52008">
    <property type="entry name" value="GH81"/>
    <property type="match status" value="1"/>
</dbReference>
<evidence type="ECO:0000313" key="14">
    <source>
        <dbReference type="Proteomes" id="UP000182259"/>
    </source>
</evidence>
<feature type="domain" description="Glycosyl hydrolase family 81 C-terminal" evidence="12">
    <location>
        <begin position="686"/>
        <end position="1039"/>
    </location>
</feature>
<feature type="region of interest" description="Disordered" evidence="9">
    <location>
        <begin position="299"/>
        <end position="326"/>
    </location>
</feature>
<name>A0A1L0DDC2_9ASCO</name>
<evidence type="ECO:0000256" key="5">
    <source>
        <dbReference type="ARBA" id="ARBA00023277"/>
    </source>
</evidence>
<comment type="catalytic activity">
    <reaction evidence="1">
        <text>Hydrolysis of (1-&gt;3)-beta-D-glucosidic linkages in (1-&gt;3)-beta-D-glucans.</text>
        <dbReference type="EC" id="3.2.1.39"/>
    </reaction>
</comment>
<keyword evidence="8" id="KW-0624">Polysaccharide degradation</keyword>
<evidence type="ECO:0000256" key="7">
    <source>
        <dbReference type="ARBA" id="ARBA00023316"/>
    </source>
</evidence>
<evidence type="ECO:0000313" key="13">
    <source>
        <dbReference type="EMBL" id="SGZ54564.1"/>
    </source>
</evidence>
<keyword evidence="7" id="KW-0961">Cell wall biogenesis/degradation</keyword>
<evidence type="ECO:0000256" key="1">
    <source>
        <dbReference type="ARBA" id="ARBA00000382"/>
    </source>
</evidence>
<dbReference type="GO" id="GO:0042973">
    <property type="term" value="F:glucan endo-1,3-beta-D-glucosidase activity"/>
    <property type="evidence" value="ECO:0007669"/>
    <property type="project" value="UniProtKB-EC"/>
</dbReference>
<feature type="domain" description="Glycosyl hydrolase family 81 N-terminal" evidence="11">
    <location>
        <begin position="360"/>
        <end position="676"/>
    </location>
</feature>
<dbReference type="InterPro" id="IPR005200">
    <property type="entry name" value="Endo-beta-glucanase"/>
</dbReference>
<dbReference type="Gene3D" id="1.10.287.1170">
    <property type="entry name" value="glycoside hydrolase family 81 endo-[beta] glucanase"/>
    <property type="match status" value="1"/>
</dbReference>
<evidence type="ECO:0000256" key="9">
    <source>
        <dbReference type="SAM" id="MobiDB-lite"/>
    </source>
</evidence>
<keyword evidence="6" id="KW-0326">Glycosidase</keyword>
<sequence>MRFLSTAALSLLAAFVAAEEDFTVTVTNYVTAPCFASAIKSVDNGKAAVLGIPVVMVWGDAKAPSSITTPTTTEGAAIESDDVTFTVTEYSTEFLTTEVPCTVTDYITTQTTITTCVDYDCRRVVTTTLCPTTYVTTVKSIYPVTSKVVTESVSTLIATGAGSKQPGVSVSKQTGNSGVENCTKCKVLTLLLTYEITSTSVIFSATETPALSQPTSSEASVSHTGSNPLYTELAVTTGSVISASGSLDLSSLLAGTSSTLRATSDISSLLTGTSATAKPTSGFSSLELSLFGYSNATLTSPSSSSVSSGSSSVSSSSSTTQESTLTLSSTPTCHSVVDLFAEISTEDPTKYFAAGELPLAIPDGVTNTLPFQTNKFYANLFLENQDQEVWTFPYGVFWDKTNKYGFAVQHTDPEDKWYGPENANGAASYYFNTPRVGELVFSASNIGKNANSIEVSDMTEFSAKVTLSDGLSTSSYIEFPLVKGMGFFTAIYHGESTLRISSFNAITLLTQILPSASNQLIYRVTLNSGISWLLFVTLPSTSTEFSLKIENGEIFGDRNLDGVIVQAAVAPSTTSLVPVYAAAAGQYVTSAKVVGALDCTSASYSFEYTSSGSSSAGVPLLFALPHHLQTLDDNVLNRFTGIQLDSTTKGKMSAFLTNSFDFKETINNNIQFLPWTQDVGTSPITYSASQIKKIYAAAVAELNGVDVAATILQLQSLYYMGKLVDKYAYILLTLNDIVKDEDLTKLLLSALKSFFSELSQNHITYPLMYDTKFHGVTSTANNKGNTGAEFGSGYYNDHHFHYGYIVHAAAIVGYVDKLLGGSWAEDNKGWVNALIRDVANPSTSDPYFPVSRLFDWFHGHSYAKGLFASADGKDEESSSEDYNFSYGMKLWGNVIGDNAMEARGDLILKIQSRSMNDYFLYSSDNTIEPSNFIANKVSGIYFDNKIDYNTYFGSNTEFIHGIHMLPITPASSLIRGPGYVSEEWSAIIGKIINSVNSGWTGILRLNQALFDGSSSYDFFSSRSFSAKYLDGGQSLTWSLAFSAAIANAA</sequence>
<dbReference type="Pfam" id="PF17652">
    <property type="entry name" value="Glyco_hydro81C"/>
    <property type="match status" value="1"/>
</dbReference>
<feature type="signal peptide" evidence="10">
    <location>
        <begin position="1"/>
        <end position="18"/>
    </location>
</feature>
<reference evidence="13 14" key="1">
    <citation type="submission" date="2016-10" db="EMBL/GenBank/DDBJ databases">
        <authorList>
            <person name="de Groot N.N."/>
        </authorList>
    </citation>
    <scope>NUCLEOTIDE SEQUENCE [LARGE SCALE GENOMIC DNA]</scope>
    <source>
        <strain evidence="13 14">PYCC 4715</strain>
    </source>
</reference>
<dbReference type="PANTHER" id="PTHR31983:SF20">
    <property type="entry name" value="GLUCAN ENDO-1,3-BETA-D-GLUCOSIDASE 1"/>
    <property type="match status" value="1"/>
</dbReference>
<comment type="similarity">
    <text evidence="2">Belongs to the glycosyl hydrolase 81 family.</text>
</comment>
<dbReference type="Proteomes" id="UP000182259">
    <property type="component" value="Chromosome III"/>
</dbReference>
<dbReference type="GO" id="GO:0009986">
    <property type="term" value="C:cell surface"/>
    <property type="evidence" value="ECO:0007669"/>
    <property type="project" value="TreeGrafter"/>
</dbReference>
<evidence type="ECO:0000259" key="11">
    <source>
        <dbReference type="Pfam" id="PF03639"/>
    </source>
</evidence>
<evidence type="ECO:0000256" key="10">
    <source>
        <dbReference type="SAM" id="SignalP"/>
    </source>
</evidence>
<evidence type="ECO:0000256" key="4">
    <source>
        <dbReference type="ARBA" id="ARBA00022801"/>
    </source>
</evidence>
<dbReference type="GO" id="GO:0000272">
    <property type="term" value="P:polysaccharide catabolic process"/>
    <property type="evidence" value="ECO:0007669"/>
    <property type="project" value="UniProtKB-KW"/>
</dbReference>
<gene>
    <name evidence="13" type="ORF">SAMEA4029009_CIC11G00000002239</name>
</gene>
<evidence type="ECO:0000259" key="12">
    <source>
        <dbReference type="Pfam" id="PF17652"/>
    </source>
</evidence>
<accession>A0A1L0DDC2</accession>
<dbReference type="EC" id="3.2.1.39" evidence="3"/>
<dbReference type="PANTHER" id="PTHR31983">
    <property type="entry name" value="ENDO-1,3(4)-BETA-GLUCANASE 1"/>
    <property type="match status" value="1"/>
</dbReference>
<dbReference type="InterPro" id="IPR040720">
    <property type="entry name" value="GH81_C"/>
</dbReference>
<feature type="chain" id="PRO_5013312684" description="glucan endo-1,3-beta-D-glucosidase" evidence="10">
    <location>
        <begin position="19"/>
        <end position="1049"/>
    </location>
</feature>
<dbReference type="Pfam" id="PF03639">
    <property type="entry name" value="Glyco_hydro_81"/>
    <property type="match status" value="1"/>
</dbReference>
<evidence type="ECO:0000256" key="3">
    <source>
        <dbReference type="ARBA" id="ARBA00012780"/>
    </source>
</evidence>
<dbReference type="GO" id="GO:0071555">
    <property type="term" value="P:cell wall organization"/>
    <property type="evidence" value="ECO:0007669"/>
    <property type="project" value="UniProtKB-KW"/>
</dbReference>
<proteinExistence type="inferred from homology"/>
<keyword evidence="5" id="KW-0119">Carbohydrate metabolism</keyword>
<dbReference type="Gene3D" id="2.70.98.30">
    <property type="entry name" value="Golgi alpha-mannosidase II, domain 4"/>
    <property type="match status" value="1"/>
</dbReference>
<keyword evidence="4" id="KW-0378">Hydrolase</keyword>